<protein>
    <submittedName>
        <fullName evidence="1">Uncharacterized protein</fullName>
    </submittedName>
</protein>
<evidence type="ECO:0000313" key="2">
    <source>
        <dbReference type="Proteomes" id="UP000002495"/>
    </source>
</evidence>
<dbReference type="EMBL" id="AE017125">
    <property type="protein sequence ID" value="AAP78307.1"/>
    <property type="molecule type" value="Genomic_DNA"/>
</dbReference>
<organism evidence="1 2">
    <name type="scientific">Helicobacter hepaticus (strain ATCC 51449 / 3B1)</name>
    <dbReference type="NCBI Taxonomy" id="235279"/>
    <lineage>
        <taxon>Bacteria</taxon>
        <taxon>Pseudomonadati</taxon>
        <taxon>Campylobacterota</taxon>
        <taxon>Epsilonproteobacteria</taxon>
        <taxon>Campylobacterales</taxon>
        <taxon>Helicobacteraceae</taxon>
        <taxon>Helicobacter</taxon>
    </lineage>
</organism>
<gene>
    <name evidence="1" type="ordered locus">HH_1710</name>
</gene>
<proteinExistence type="predicted"/>
<dbReference type="KEGG" id="hhe:HH_1710"/>
<dbReference type="Proteomes" id="UP000002495">
    <property type="component" value="Chromosome"/>
</dbReference>
<evidence type="ECO:0000313" key="1">
    <source>
        <dbReference type="EMBL" id="AAP78307.1"/>
    </source>
</evidence>
<reference evidence="1 2" key="1">
    <citation type="journal article" date="2003" name="Proc. Natl. Acad. Sci. U.S.A.">
        <title>The complete genome sequence of the carcinogenic bacterium Helicobacter hepaticus.</title>
        <authorList>
            <person name="Suerbaum S."/>
            <person name="Josenhans C."/>
            <person name="Sterzenbach T."/>
            <person name="Drescher B."/>
            <person name="Brandt P."/>
            <person name="Bell M."/>
            <person name="Droege M."/>
            <person name="Fartmann B."/>
            <person name="Fischer H.-P."/>
            <person name="Ge Z."/>
            <person name="Hoerster A."/>
            <person name="Holland R."/>
            <person name="Klein K."/>
            <person name="Koenig J."/>
            <person name="Macko L."/>
            <person name="Mendz G.L."/>
            <person name="Nyakatura G."/>
            <person name="Schauer D.B."/>
            <person name="Shen Z."/>
            <person name="Weber J."/>
            <person name="Frosch M."/>
            <person name="Fox J.G."/>
        </authorList>
    </citation>
    <scope>NUCLEOTIDE SEQUENCE [LARGE SCALE GENOMIC DNA]</scope>
    <source>
        <strain evidence="2">ATCC 51449 / 3B1</strain>
    </source>
</reference>
<accession>Q7VFG6</accession>
<name>Q7VFG6_HELHP</name>
<sequence length="30" mass="3645">MWVKFCVKCAFLDISFLFQKFAKLCHNITY</sequence>
<dbReference type="AlphaFoldDB" id="Q7VFG6"/>
<keyword evidence="2" id="KW-1185">Reference proteome</keyword>
<dbReference type="HOGENOM" id="CLU_3403919_0_0_7"/>